<comment type="caution">
    <text evidence="1">The sequence shown here is derived from an EMBL/GenBank/DDBJ whole genome shotgun (WGS) entry which is preliminary data.</text>
</comment>
<dbReference type="RefSeq" id="WP_375556825.1">
    <property type="nucleotide sequence ID" value="NZ_JBBVGT010000002.1"/>
</dbReference>
<name>A0ABV5CCJ8_9SPHI</name>
<dbReference type="Proteomes" id="UP001580928">
    <property type="component" value="Unassembled WGS sequence"/>
</dbReference>
<dbReference type="EMBL" id="JBBVGT010000002">
    <property type="protein sequence ID" value="MFB5945283.1"/>
    <property type="molecule type" value="Genomic_DNA"/>
</dbReference>
<sequence>MNKRNNDKTLKEAIDQMLEVYRLRQKFDETSIVAAWPELMGTAIANRTTRLYISNKKLFVGLESSVIKNELMMMKTQIMKKLNDQAGKEIITSIVFL</sequence>
<dbReference type="PANTHER" id="PTHR36456">
    <property type="entry name" value="UPF0232 PROTEIN SCO3875"/>
    <property type="match status" value="1"/>
</dbReference>
<dbReference type="InterPro" id="IPR007922">
    <property type="entry name" value="DciA-like"/>
</dbReference>
<evidence type="ECO:0000313" key="1">
    <source>
        <dbReference type="EMBL" id="MFB5945283.1"/>
    </source>
</evidence>
<reference evidence="1 2" key="1">
    <citation type="submission" date="2024-04" db="EMBL/GenBank/DDBJ databases">
        <title>Albibacterium profundi sp. nov., isolated from sediment of the Challenger Deep of Mariana Trench.</title>
        <authorList>
            <person name="Wang Y."/>
        </authorList>
    </citation>
    <scope>NUCLEOTIDE SEQUENCE [LARGE SCALE GENOMIC DNA]</scope>
    <source>
        <strain evidence="1 2">RHL897</strain>
    </source>
</reference>
<organism evidence="1 2">
    <name type="scientific">Albibacterium profundi</name>
    <dbReference type="NCBI Taxonomy" id="3134906"/>
    <lineage>
        <taxon>Bacteria</taxon>
        <taxon>Pseudomonadati</taxon>
        <taxon>Bacteroidota</taxon>
        <taxon>Sphingobacteriia</taxon>
        <taxon>Sphingobacteriales</taxon>
        <taxon>Sphingobacteriaceae</taxon>
        <taxon>Albibacterium</taxon>
    </lineage>
</organism>
<keyword evidence="2" id="KW-1185">Reference proteome</keyword>
<accession>A0ABV5CCJ8</accession>
<dbReference type="Pfam" id="PF05258">
    <property type="entry name" value="DciA"/>
    <property type="match status" value="1"/>
</dbReference>
<evidence type="ECO:0000313" key="2">
    <source>
        <dbReference type="Proteomes" id="UP001580928"/>
    </source>
</evidence>
<protein>
    <submittedName>
        <fullName evidence="1">DUF721 domain-containing protein</fullName>
    </submittedName>
</protein>
<proteinExistence type="predicted"/>
<gene>
    <name evidence="1" type="ORF">WKR92_05535</name>
</gene>
<dbReference type="PANTHER" id="PTHR36456:SF1">
    <property type="entry name" value="UPF0232 PROTEIN SCO3875"/>
    <property type="match status" value="1"/>
</dbReference>